<dbReference type="InterPro" id="IPR001228">
    <property type="entry name" value="IspD"/>
</dbReference>
<evidence type="ECO:0000256" key="1">
    <source>
        <dbReference type="ARBA" id="ARBA00022679"/>
    </source>
</evidence>
<protein>
    <recommendedName>
        <fullName evidence="3">2-C-methyl-D-erythritol 4-phosphate cytidylyltransferase</fullName>
        <ecNumber evidence="3">2.7.7.60</ecNumber>
    </recommendedName>
    <alternativeName>
        <fullName evidence="3">4-diphosphocytidyl-2C-methyl-D-erythritol synthase</fullName>
    </alternativeName>
    <alternativeName>
        <fullName evidence="3">MEP cytidylyltransferase</fullName>
        <shortName evidence="3">MCT</shortName>
    </alternativeName>
</protein>
<dbReference type="CDD" id="cd02516">
    <property type="entry name" value="CDP-ME_synthetase"/>
    <property type="match status" value="1"/>
</dbReference>
<reference evidence="4 5" key="1">
    <citation type="submission" date="2016-12" db="EMBL/GenBank/DDBJ databases">
        <title>Isolation and genomic insights into novel planktonic Zetaproteobacteria from stratified waters of the Chesapeake Bay.</title>
        <authorList>
            <person name="McAllister S.M."/>
            <person name="Kato S."/>
            <person name="Chan C.S."/>
            <person name="Chiu B.K."/>
            <person name="Field E.K."/>
        </authorList>
    </citation>
    <scope>NUCLEOTIDE SEQUENCE [LARGE SCALE GENOMIC DNA]</scope>
    <source>
        <strain evidence="4 5">CP-5</strain>
    </source>
</reference>
<dbReference type="HAMAP" id="MF_00108">
    <property type="entry name" value="IspD"/>
    <property type="match status" value="1"/>
</dbReference>
<dbReference type="Gene3D" id="3.90.550.10">
    <property type="entry name" value="Spore Coat Polysaccharide Biosynthesis Protein SpsA, Chain A"/>
    <property type="match status" value="1"/>
</dbReference>
<dbReference type="Pfam" id="PF01128">
    <property type="entry name" value="IspD"/>
    <property type="match status" value="1"/>
</dbReference>
<proteinExistence type="inferred from homology"/>
<dbReference type="PANTHER" id="PTHR32125:SF4">
    <property type="entry name" value="2-C-METHYL-D-ERYTHRITOL 4-PHOSPHATE CYTIDYLYLTRANSFERASE, CHLOROPLASTIC"/>
    <property type="match status" value="1"/>
</dbReference>
<keyword evidence="1 3" id="KW-0808">Transferase</keyword>
<gene>
    <name evidence="3" type="primary">ispD</name>
    <name evidence="4" type="ORF">Ga0123461_0625</name>
</gene>
<comment type="catalytic activity">
    <reaction evidence="3">
        <text>2-C-methyl-D-erythritol 4-phosphate + CTP + H(+) = 4-CDP-2-C-methyl-D-erythritol + diphosphate</text>
        <dbReference type="Rhea" id="RHEA:13429"/>
        <dbReference type="ChEBI" id="CHEBI:15378"/>
        <dbReference type="ChEBI" id="CHEBI:33019"/>
        <dbReference type="ChEBI" id="CHEBI:37563"/>
        <dbReference type="ChEBI" id="CHEBI:57823"/>
        <dbReference type="ChEBI" id="CHEBI:58262"/>
        <dbReference type="EC" id="2.7.7.60"/>
    </reaction>
</comment>
<evidence type="ECO:0000313" key="4">
    <source>
        <dbReference type="EMBL" id="ATX79052.1"/>
    </source>
</evidence>
<dbReference type="FunFam" id="3.90.550.10:FF:000003">
    <property type="entry name" value="2-C-methyl-D-erythritol 4-phosphate cytidylyltransferase"/>
    <property type="match status" value="1"/>
</dbReference>
<dbReference type="GO" id="GO:0019288">
    <property type="term" value="P:isopentenyl diphosphate biosynthetic process, methylerythritol 4-phosphate pathway"/>
    <property type="evidence" value="ECO:0007669"/>
    <property type="project" value="UniProtKB-UniRule"/>
</dbReference>
<dbReference type="KEGG" id="maes:Ga0123461_0625"/>
<dbReference type="UniPathway" id="UPA00056">
    <property type="reaction ID" value="UER00093"/>
</dbReference>
<keyword evidence="2 3" id="KW-0548">Nucleotidyltransferase</keyword>
<evidence type="ECO:0000256" key="3">
    <source>
        <dbReference type="HAMAP-Rule" id="MF_00108"/>
    </source>
</evidence>
<dbReference type="EC" id="2.7.7.60" evidence="3"/>
<dbReference type="EMBL" id="CP018799">
    <property type="protein sequence ID" value="ATX79052.1"/>
    <property type="molecule type" value="Genomic_DNA"/>
</dbReference>
<dbReference type="GO" id="GO:0016829">
    <property type="term" value="F:lyase activity"/>
    <property type="evidence" value="ECO:0007669"/>
    <property type="project" value="UniProtKB-KW"/>
</dbReference>
<dbReference type="InterPro" id="IPR050088">
    <property type="entry name" value="IspD/TarI_cytidylyltransf_bact"/>
</dbReference>
<keyword evidence="4" id="KW-0456">Lyase</keyword>
<dbReference type="PANTHER" id="PTHR32125">
    <property type="entry name" value="2-C-METHYL-D-ERYTHRITOL 4-PHOSPHATE CYTIDYLYLTRANSFERASE, CHLOROPLASTIC"/>
    <property type="match status" value="1"/>
</dbReference>
<dbReference type="GO" id="GO:0050518">
    <property type="term" value="F:2-C-methyl-D-erythritol 4-phosphate cytidylyltransferase activity"/>
    <property type="evidence" value="ECO:0007669"/>
    <property type="project" value="UniProtKB-UniRule"/>
</dbReference>
<feature type="site" description="Transition state stabilizer" evidence="3">
    <location>
        <position position="15"/>
    </location>
</feature>
<dbReference type="InterPro" id="IPR029044">
    <property type="entry name" value="Nucleotide-diphossugar_trans"/>
</dbReference>
<dbReference type="NCBIfam" id="TIGR00453">
    <property type="entry name" value="ispD"/>
    <property type="match status" value="1"/>
</dbReference>
<feature type="site" description="Positions MEP for the nucleophilic attack" evidence="3">
    <location>
        <position position="210"/>
    </location>
</feature>
<dbReference type="InterPro" id="IPR034683">
    <property type="entry name" value="IspD/TarI"/>
</dbReference>
<evidence type="ECO:0000313" key="5">
    <source>
        <dbReference type="Proteomes" id="UP000231701"/>
    </source>
</evidence>
<keyword evidence="3" id="KW-0414">Isoprene biosynthesis</keyword>
<feature type="site" description="Transition state stabilizer" evidence="3">
    <location>
        <position position="22"/>
    </location>
</feature>
<organism evidence="4 5">
    <name type="scientific">Mariprofundus aestuarium</name>
    <dbReference type="NCBI Taxonomy" id="1921086"/>
    <lineage>
        <taxon>Bacteria</taxon>
        <taxon>Pseudomonadati</taxon>
        <taxon>Pseudomonadota</taxon>
        <taxon>Candidatius Mariprofundia</taxon>
        <taxon>Mariprofundales</taxon>
        <taxon>Mariprofundaceae</taxon>
        <taxon>Mariprofundus</taxon>
    </lineage>
</organism>
<feature type="site" description="Positions MEP for the nucleophilic attack" evidence="3">
    <location>
        <position position="154"/>
    </location>
</feature>
<comment type="pathway">
    <text evidence="3">Isoprenoid biosynthesis; isopentenyl diphosphate biosynthesis via DXP pathway; isopentenyl diphosphate from 1-deoxy-D-xylulose 5-phosphate: step 2/6.</text>
</comment>
<keyword evidence="5" id="KW-1185">Reference proteome</keyword>
<dbReference type="SUPFAM" id="SSF53448">
    <property type="entry name" value="Nucleotide-diphospho-sugar transferases"/>
    <property type="match status" value="1"/>
</dbReference>
<name>A0A2K8KWK8_MARES</name>
<dbReference type="AlphaFoldDB" id="A0A2K8KWK8"/>
<comment type="function">
    <text evidence="3">Catalyzes the formation of 4-diphosphocytidyl-2-C-methyl-D-erythritol from CTP and 2-C-methyl-D-erythritol 4-phosphate (MEP).</text>
</comment>
<comment type="similarity">
    <text evidence="3">Belongs to the IspD/TarI cytidylyltransferase family. IspD subfamily.</text>
</comment>
<dbReference type="Proteomes" id="UP000231701">
    <property type="component" value="Chromosome"/>
</dbReference>
<dbReference type="OrthoDB" id="9806837at2"/>
<sequence length="229" mass="24955">MKVGLLLLAAGSGSRFGGEVPKQYVEVLGKPLLLYTLEHLAADARIVVVQPVVSEGDTRFEQLVKGQDYPFRLLEPVTGGAERSLSMQQGLKALPDDVELVAVHDAARPLPSPELLAEVLSVAEQYGAAVPGVALTDTVKRVDVDGLVLETPDRSFLRAVQTPQVARKAWFEKALEIEAGRLHLHTDDASLLEAAGFEVHISRGDIRNRKITTPEDMHWLESQLLARGL</sequence>
<evidence type="ECO:0000256" key="2">
    <source>
        <dbReference type="ARBA" id="ARBA00022695"/>
    </source>
</evidence>
<accession>A0A2K8KWK8</accession>
<dbReference type="RefSeq" id="WP_100276991.1">
    <property type="nucleotide sequence ID" value="NZ_CP018799.1"/>
</dbReference>